<gene>
    <name evidence="1" type="ORF">FTUN_3757</name>
</gene>
<dbReference type="InterPro" id="IPR011990">
    <property type="entry name" value="TPR-like_helical_dom_sf"/>
</dbReference>
<organism evidence="1 2">
    <name type="scientific">Frigoriglobus tundricola</name>
    <dbReference type="NCBI Taxonomy" id="2774151"/>
    <lineage>
        <taxon>Bacteria</taxon>
        <taxon>Pseudomonadati</taxon>
        <taxon>Planctomycetota</taxon>
        <taxon>Planctomycetia</taxon>
        <taxon>Gemmatales</taxon>
        <taxon>Gemmataceae</taxon>
        <taxon>Frigoriglobus</taxon>
    </lineage>
</organism>
<keyword evidence="2" id="KW-1185">Reference proteome</keyword>
<name>A0A6M5YRY3_9BACT</name>
<dbReference type="Gene3D" id="1.25.40.10">
    <property type="entry name" value="Tetratricopeptide repeat domain"/>
    <property type="match status" value="1"/>
</dbReference>
<reference evidence="2" key="1">
    <citation type="submission" date="2020-05" db="EMBL/GenBank/DDBJ databases">
        <title>Frigoriglobus tundricola gen. nov., sp. nov., a psychrotolerant cellulolytic planctomycete of the family Gemmataceae with two divergent copies of 16S rRNA gene.</title>
        <authorList>
            <person name="Kulichevskaya I.S."/>
            <person name="Ivanova A.A."/>
            <person name="Naumoff D.G."/>
            <person name="Beletsky A.V."/>
            <person name="Rijpstra W.I.C."/>
            <person name="Sinninghe Damste J.S."/>
            <person name="Mardanov A.V."/>
            <person name="Ravin N.V."/>
            <person name="Dedysh S.N."/>
        </authorList>
    </citation>
    <scope>NUCLEOTIDE SEQUENCE [LARGE SCALE GENOMIC DNA]</scope>
    <source>
        <strain evidence="2">PL17</strain>
    </source>
</reference>
<dbReference type="EMBL" id="CP053452">
    <property type="protein sequence ID" value="QJW96200.1"/>
    <property type="molecule type" value="Genomic_DNA"/>
</dbReference>
<protein>
    <submittedName>
        <fullName evidence="1">Uncharacterized protein</fullName>
    </submittedName>
</protein>
<dbReference type="RefSeq" id="WP_171471830.1">
    <property type="nucleotide sequence ID" value="NZ_CP053452.2"/>
</dbReference>
<sequence length="357" mass="39985">MNAATNAEYRKLALDSSNDMIDHDADRGLGRYPKAAWHMLQAGITRVRMGQMMFDAQEFVWAAEDWLSASACFYLATDLDRMRATFDRVRKLDQEGKIPPERRDIHAAIKEREEQIKTLYQRLTDFHAEYAHLFGQAQAASHERLKFVRKHVREFPGFAPLHFTIYQQARDLGEAPLAAEHLRWAAEFAPDDPEYVGRYGYQLIAGGRSEQAANLAHDFLAKHPLETSIRVMLAQALASESGGHTPDRNASIEILRGILTDESASANVRLAAVTLSGALRRDMGEEAEAQKLLVLFDQLAPAIIEPANDTRIAALREVFTKPMANGTGSNPKGEHPPLVERLQRVLFPFNEIKSVAA</sequence>
<proteinExistence type="predicted"/>
<dbReference type="Proteomes" id="UP000503447">
    <property type="component" value="Chromosome"/>
</dbReference>
<dbReference type="AlphaFoldDB" id="A0A6M5YRY3"/>
<evidence type="ECO:0000313" key="1">
    <source>
        <dbReference type="EMBL" id="QJW96200.1"/>
    </source>
</evidence>
<accession>A0A6M5YRY3</accession>
<evidence type="ECO:0000313" key="2">
    <source>
        <dbReference type="Proteomes" id="UP000503447"/>
    </source>
</evidence>
<dbReference type="SUPFAM" id="SSF48452">
    <property type="entry name" value="TPR-like"/>
    <property type="match status" value="1"/>
</dbReference>
<dbReference type="KEGG" id="ftj:FTUN_3757"/>